<keyword evidence="14" id="KW-0413">Isomerase</keyword>
<dbReference type="InterPro" id="IPR044876">
    <property type="entry name" value="HRDC_dom_sf"/>
</dbReference>
<dbReference type="CDD" id="cd18794">
    <property type="entry name" value="SF2_C_RecQ"/>
    <property type="match status" value="1"/>
</dbReference>
<dbReference type="GO" id="GO:0005737">
    <property type="term" value="C:cytoplasm"/>
    <property type="evidence" value="ECO:0007669"/>
    <property type="project" value="TreeGrafter"/>
</dbReference>
<dbReference type="GO" id="GO:0009432">
    <property type="term" value="P:SOS response"/>
    <property type="evidence" value="ECO:0007669"/>
    <property type="project" value="UniProtKB-UniRule"/>
</dbReference>
<keyword evidence="6" id="KW-0227">DNA damage</keyword>
<evidence type="ECO:0000256" key="10">
    <source>
        <dbReference type="ARBA" id="ARBA00022840"/>
    </source>
</evidence>
<dbReference type="PROSITE" id="PS51194">
    <property type="entry name" value="HELICASE_CTER"/>
    <property type="match status" value="1"/>
</dbReference>
<proteinExistence type="inferred from homology"/>
<dbReference type="EMBL" id="VWSF01000033">
    <property type="protein sequence ID" value="KAA5539392.1"/>
    <property type="molecule type" value="Genomic_DNA"/>
</dbReference>
<dbReference type="GO" id="GO:0003677">
    <property type="term" value="F:DNA binding"/>
    <property type="evidence" value="ECO:0007669"/>
    <property type="project" value="UniProtKB-KW"/>
</dbReference>
<dbReference type="InterPro" id="IPR036390">
    <property type="entry name" value="WH_DNA-bd_sf"/>
</dbReference>
<evidence type="ECO:0000256" key="3">
    <source>
        <dbReference type="ARBA" id="ARBA00005446"/>
    </source>
</evidence>
<dbReference type="Pfam" id="PF09382">
    <property type="entry name" value="RQC"/>
    <property type="match status" value="1"/>
</dbReference>
<dbReference type="GO" id="GO:0043138">
    <property type="term" value="F:3'-5' DNA helicase activity"/>
    <property type="evidence" value="ECO:0007669"/>
    <property type="project" value="UniProtKB-EC"/>
</dbReference>
<dbReference type="Pfam" id="PF00570">
    <property type="entry name" value="HRDC"/>
    <property type="match status" value="1"/>
</dbReference>
<evidence type="ECO:0000256" key="6">
    <source>
        <dbReference type="ARBA" id="ARBA00022763"/>
    </source>
</evidence>
<dbReference type="Gene3D" id="3.40.50.300">
    <property type="entry name" value="P-loop containing nucleotide triphosphate hydrolases"/>
    <property type="match status" value="2"/>
</dbReference>
<dbReference type="GO" id="GO:0016787">
    <property type="term" value="F:hydrolase activity"/>
    <property type="evidence" value="ECO:0007669"/>
    <property type="project" value="UniProtKB-KW"/>
</dbReference>
<dbReference type="Pfam" id="PF00270">
    <property type="entry name" value="DEAD"/>
    <property type="match status" value="1"/>
</dbReference>
<evidence type="ECO:0000259" key="17">
    <source>
        <dbReference type="PROSITE" id="PS50967"/>
    </source>
</evidence>
<name>A0A5M6CZE9_9BACT</name>
<protein>
    <recommendedName>
        <fullName evidence="16">DNA helicase RecQ</fullName>
        <ecNumber evidence="16">5.6.2.4</ecNumber>
    </recommendedName>
</protein>
<evidence type="ECO:0000256" key="5">
    <source>
        <dbReference type="ARBA" id="ARBA00022741"/>
    </source>
</evidence>
<comment type="cofactor">
    <cofactor evidence="1">
        <name>Mg(2+)</name>
        <dbReference type="ChEBI" id="CHEBI:18420"/>
    </cofactor>
</comment>
<dbReference type="InterPro" id="IPR002121">
    <property type="entry name" value="HRDC_dom"/>
</dbReference>
<dbReference type="Gene3D" id="1.10.150.80">
    <property type="entry name" value="HRDC domain"/>
    <property type="match status" value="1"/>
</dbReference>
<dbReference type="PROSITE" id="PS50967">
    <property type="entry name" value="HRDC"/>
    <property type="match status" value="1"/>
</dbReference>
<dbReference type="InterPro" id="IPR014001">
    <property type="entry name" value="Helicase_ATP-bd"/>
</dbReference>
<keyword evidence="10" id="KW-0067">ATP-binding</keyword>
<evidence type="ECO:0000256" key="14">
    <source>
        <dbReference type="ARBA" id="ARBA00023235"/>
    </source>
</evidence>
<dbReference type="NCBIfam" id="TIGR00614">
    <property type="entry name" value="recQ_fam"/>
    <property type="match status" value="1"/>
</dbReference>
<dbReference type="InterPro" id="IPR004589">
    <property type="entry name" value="DNA_helicase_ATP-dep_RecQ"/>
</dbReference>
<evidence type="ECO:0000256" key="13">
    <source>
        <dbReference type="ARBA" id="ARBA00023204"/>
    </source>
</evidence>
<dbReference type="PANTHER" id="PTHR13710:SF105">
    <property type="entry name" value="ATP-DEPENDENT DNA HELICASE Q1"/>
    <property type="match status" value="1"/>
</dbReference>
<evidence type="ECO:0000256" key="15">
    <source>
        <dbReference type="ARBA" id="ARBA00034617"/>
    </source>
</evidence>
<dbReference type="PROSITE" id="PS51192">
    <property type="entry name" value="HELICASE_ATP_BIND_1"/>
    <property type="match status" value="1"/>
</dbReference>
<evidence type="ECO:0000313" key="21">
    <source>
        <dbReference type="Proteomes" id="UP000323426"/>
    </source>
</evidence>
<keyword evidence="13" id="KW-0234">DNA repair</keyword>
<evidence type="ECO:0000256" key="1">
    <source>
        <dbReference type="ARBA" id="ARBA00001946"/>
    </source>
</evidence>
<accession>A0A5M6CZE9</accession>
<dbReference type="InterPro" id="IPR027417">
    <property type="entry name" value="P-loop_NTPase"/>
</dbReference>
<comment type="similarity">
    <text evidence="3">Belongs to the helicase family. RecQ subfamily.</text>
</comment>
<gene>
    <name evidence="20" type="primary">recQ</name>
    <name evidence="20" type="ORF">F0145_24630</name>
</gene>
<dbReference type="Pfam" id="PF00271">
    <property type="entry name" value="Helicase_C"/>
    <property type="match status" value="1"/>
</dbReference>
<evidence type="ECO:0000313" key="20">
    <source>
        <dbReference type="EMBL" id="KAA5539392.1"/>
    </source>
</evidence>
<dbReference type="SMART" id="SM00487">
    <property type="entry name" value="DEXDc"/>
    <property type="match status" value="1"/>
</dbReference>
<dbReference type="InterPro" id="IPR011545">
    <property type="entry name" value="DEAD/DEAH_box_helicase_dom"/>
</dbReference>
<evidence type="ECO:0000256" key="12">
    <source>
        <dbReference type="ARBA" id="ARBA00023172"/>
    </source>
</evidence>
<dbReference type="FunFam" id="3.40.50.300:FF:000156">
    <property type="entry name" value="ATP-dependent DNA helicase recQ"/>
    <property type="match status" value="1"/>
</dbReference>
<dbReference type="InterPro" id="IPR010997">
    <property type="entry name" value="HRDC-like_sf"/>
</dbReference>
<dbReference type="GO" id="GO:0009378">
    <property type="term" value="F:four-way junction helicase activity"/>
    <property type="evidence" value="ECO:0007669"/>
    <property type="project" value="TreeGrafter"/>
</dbReference>
<feature type="domain" description="Helicase ATP-binding" evidence="18">
    <location>
        <begin position="26"/>
        <end position="194"/>
    </location>
</feature>
<dbReference type="InterPro" id="IPR036388">
    <property type="entry name" value="WH-like_DNA-bd_sf"/>
</dbReference>
<dbReference type="GO" id="GO:0030894">
    <property type="term" value="C:replisome"/>
    <property type="evidence" value="ECO:0007669"/>
    <property type="project" value="TreeGrafter"/>
</dbReference>
<dbReference type="InterPro" id="IPR032284">
    <property type="entry name" value="RecQ_Zn-bd"/>
</dbReference>
<dbReference type="Pfam" id="PF16124">
    <property type="entry name" value="RecQ_Zn_bind"/>
    <property type="match status" value="1"/>
</dbReference>
<organism evidence="20 21">
    <name type="scientific">Adhaeribacter rhizoryzae</name>
    <dbReference type="NCBI Taxonomy" id="2607907"/>
    <lineage>
        <taxon>Bacteria</taxon>
        <taxon>Pseudomonadati</taxon>
        <taxon>Bacteroidota</taxon>
        <taxon>Cytophagia</taxon>
        <taxon>Cytophagales</taxon>
        <taxon>Hymenobacteraceae</taxon>
        <taxon>Adhaeribacter</taxon>
    </lineage>
</organism>
<reference evidence="20 21" key="1">
    <citation type="submission" date="2019-09" db="EMBL/GenBank/DDBJ databases">
        <title>Genome sequence and assembly of Adhaeribacter sp.</title>
        <authorList>
            <person name="Chhetri G."/>
        </authorList>
    </citation>
    <scope>NUCLEOTIDE SEQUENCE [LARGE SCALE GENOMIC DNA]</scope>
    <source>
        <strain evidence="20 21">DK36</strain>
    </source>
</reference>
<dbReference type="SUPFAM" id="SSF47819">
    <property type="entry name" value="HRDC-like"/>
    <property type="match status" value="1"/>
</dbReference>
<dbReference type="GO" id="GO:0043590">
    <property type="term" value="C:bacterial nucleoid"/>
    <property type="evidence" value="ECO:0007669"/>
    <property type="project" value="TreeGrafter"/>
</dbReference>
<keyword evidence="4" id="KW-0479">Metal-binding</keyword>
<dbReference type="InterPro" id="IPR001650">
    <property type="entry name" value="Helicase_C-like"/>
</dbReference>
<dbReference type="GO" id="GO:0005524">
    <property type="term" value="F:ATP binding"/>
    <property type="evidence" value="ECO:0007669"/>
    <property type="project" value="UniProtKB-KW"/>
</dbReference>
<dbReference type="GO" id="GO:0006281">
    <property type="term" value="P:DNA repair"/>
    <property type="evidence" value="ECO:0007669"/>
    <property type="project" value="UniProtKB-KW"/>
</dbReference>
<dbReference type="FunFam" id="1.10.150.80:FF:000002">
    <property type="entry name" value="ATP-dependent DNA helicase RecQ"/>
    <property type="match status" value="1"/>
</dbReference>
<evidence type="ECO:0000259" key="19">
    <source>
        <dbReference type="PROSITE" id="PS51194"/>
    </source>
</evidence>
<dbReference type="InterPro" id="IPR018982">
    <property type="entry name" value="RQC_domain"/>
</dbReference>
<sequence>MRENPQLVLKKYFGYDVFRPMQKSVIQTVLAKQDCLVLMPTGGGKSLCYQVPALVLPGISVVVSPLIALMKDQVEALLANGIAAGYLNSTLAAQEQYELENKCLAGEIKLLYVSPEKLLSAGFFSFLKRLQVNLFAIDEAHCISAWGHDFRPEYTLLRHIKEQFPAVPIIALTATADRLTRLDILKQLGLPQAQVFVSSFDRPNLNLAVMPAKNRFKAILDFLQTHKNQPGIIYCLSRNSTEQLAQKLMGEGYKAIAYHAGLPAPTRSRAQDAFLKDNVQIVCATIAFGMGIDKSNVRWVIHYNLPKNIESYYQEIGRGGRDGARAGALLFYSYADVMRLRDMLKEGNPEQATLQLAKLERMQQFAEAATCRRKILLQYFGETVEKDCGNCDNCHNPPTTFDGTLLAQKALSAVARTQEKANMGLLIDVLRGARNQAVLQKGYDKIKTYGAGRDLSALDWQSYLQQLLNAGLLEIAYEEGYALKLSARSREVLFQNQKVKLVKFQPTTEKPAEKEERRPKKEFIKDALFERLRALRKTIADEKQVPPYVIFSDSTLLEMAEEKPTNRIAMLAISGVGMVKFENYGASFINEIIGFITSQQEQGNKVKGSTHLITYEAYKQGQKPEQIAAQRNLNLITIYSHLATLYEQNYDVNLGKYISVTEYRTLAHYFDRHGYEQNLKEIFESLSEAIDYHKIRLSIAIYKKKKQHVL</sequence>
<dbReference type="SMART" id="SM00341">
    <property type="entry name" value="HRDC"/>
    <property type="match status" value="1"/>
</dbReference>
<evidence type="ECO:0000256" key="7">
    <source>
        <dbReference type="ARBA" id="ARBA00022801"/>
    </source>
</evidence>
<feature type="domain" description="HRDC" evidence="17">
    <location>
        <begin position="522"/>
        <end position="602"/>
    </location>
</feature>
<dbReference type="FunFam" id="3.40.50.300:FF:000296">
    <property type="entry name" value="ATP-dependent DNA helicase RecQ"/>
    <property type="match status" value="1"/>
</dbReference>
<dbReference type="SMART" id="SM00956">
    <property type="entry name" value="RQC"/>
    <property type="match status" value="1"/>
</dbReference>
<keyword evidence="9" id="KW-0862">Zinc</keyword>
<keyword evidence="12" id="KW-0233">DNA recombination</keyword>
<comment type="catalytic activity">
    <reaction evidence="15">
        <text>Couples ATP hydrolysis with the unwinding of duplex DNA by translocating in the 3'-5' direction.</text>
        <dbReference type="EC" id="5.6.2.4"/>
    </reaction>
</comment>
<keyword evidence="8 20" id="KW-0347">Helicase</keyword>
<dbReference type="InterPro" id="IPR006293">
    <property type="entry name" value="DNA_helicase_ATP-dep_RecQ_bac"/>
</dbReference>
<dbReference type="PANTHER" id="PTHR13710">
    <property type="entry name" value="DNA HELICASE RECQ FAMILY MEMBER"/>
    <property type="match status" value="1"/>
</dbReference>
<dbReference type="SUPFAM" id="SSF52540">
    <property type="entry name" value="P-loop containing nucleoside triphosphate hydrolases"/>
    <property type="match status" value="1"/>
</dbReference>
<keyword evidence="7 20" id="KW-0378">Hydrolase</keyword>
<dbReference type="SMART" id="SM00490">
    <property type="entry name" value="HELICc"/>
    <property type="match status" value="1"/>
</dbReference>
<dbReference type="Gene3D" id="1.10.10.10">
    <property type="entry name" value="Winged helix-like DNA-binding domain superfamily/Winged helix DNA-binding domain"/>
    <property type="match status" value="1"/>
</dbReference>
<dbReference type="NCBIfam" id="TIGR01389">
    <property type="entry name" value="recQ"/>
    <property type="match status" value="1"/>
</dbReference>
<keyword evidence="5" id="KW-0547">Nucleotide-binding</keyword>
<comment type="caution">
    <text evidence="20">The sequence shown here is derived from an EMBL/GenBank/DDBJ whole genome shotgun (WGS) entry which is preliminary data.</text>
</comment>
<dbReference type="AlphaFoldDB" id="A0A5M6CZE9"/>
<evidence type="ECO:0000256" key="4">
    <source>
        <dbReference type="ARBA" id="ARBA00022723"/>
    </source>
</evidence>
<dbReference type="GO" id="GO:0006310">
    <property type="term" value="P:DNA recombination"/>
    <property type="evidence" value="ECO:0007669"/>
    <property type="project" value="UniProtKB-UniRule"/>
</dbReference>
<feature type="domain" description="Helicase C-terminal" evidence="19">
    <location>
        <begin position="215"/>
        <end position="362"/>
    </location>
</feature>
<keyword evidence="11" id="KW-0238">DNA-binding</keyword>
<dbReference type="CDD" id="cd17920">
    <property type="entry name" value="DEXHc_RecQ"/>
    <property type="match status" value="1"/>
</dbReference>
<comment type="cofactor">
    <cofactor evidence="2">
        <name>Zn(2+)</name>
        <dbReference type="ChEBI" id="CHEBI:29105"/>
    </cofactor>
</comment>
<dbReference type="InterPro" id="IPR029491">
    <property type="entry name" value="Helicase_HTH"/>
</dbReference>
<evidence type="ECO:0000256" key="8">
    <source>
        <dbReference type="ARBA" id="ARBA00022806"/>
    </source>
</evidence>
<evidence type="ECO:0000256" key="16">
    <source>
        <dbReference type="NCBIfam" id="TIGR01389"/>
    </source>
</evidence>
<dbReference type="SUPFAM" id="SSF46785">
    <property type="entry name" value="Winged helix' DNA-binding domain"/>
    <property type="match status" value="1"/>
</dbReference>
<dbReference type="Proteomes" id="UP000323426">
    <property type="component" value="Unassembled WGS sequence"/>
</dbReference>
<keyword evidence="21" id="KW-1185">Reference proteome</keyword>
<dbReference type="EC" id="5.6.2.4" evidence="16"/>
<dbReference type="GO" id="GO:0046872">
    <property type="term" value="F:metal ion binding"/>
    <property type="evidence" value="ECO:0007669"/>
    <property type="project" value="UniProtKB-KW"/>
</dbReference>
<evidence type="ECO:0000259" key="18">
    <source>
        <dbReference type="PROSITE" id="PS51192"/>
    </source>
</evidence>
<dbReference type="RefSeq" id="WP_150093087.1">
    <property type="nucleotide sequence ID" value="NZ_VWSF01000033.1"/>
</dbReference>
<dbReference type="Pfam" id="PF14493">
    <property type="entry name" value="HTH_40"/>
    <property type="match status" value="1"/>
</dbReference>
<evidence type="ECO:0000256" key="9">
    <source>
        <dbReference type="ARBA" id="ARBA00022833"/>
    </source>
</evidence>
<dbReference type="GO" id="GO:0006260">
    <property type="term" value="P:DNA replication"/>
    <property type="evidence" value="ECO:0007669"/>
    <property type="project" value="InterPro"/>
</dbReference>
<evidence type="ECO:0000256" key="2">
    <source>
        <dbReference type="ARBA" id="ARBA00001947"/>
    </source>
</evidence>
<evidence type="ECO:0000256" key="11">
    <source>
        <dbReference type="ARBA" id="ARBA00023125"/>
    </source>
</evidence>